<dbReference type="InterPro" id="IPR011990">
    <property type="entry name" value="TPR-like_helical_dom_sf"/>
</dbReference>
<evidence type="ECO:0000256" key="1">
    <source>
        <dbReference type="ARBA" id="ARBA00022737"/>
    </source>
</evidence>
<accession>A0ABP0LDR3</accession>
<dbReference type="PROSITE" id="PS50293">
    <property type="entry name" value="TPR_REGION"/>
    <property type="match status" value="4"/>
</dbReference>
<keyword evidence="2 3" id="KW-0802">TPR repeat</keyword>
<dbReference type="SUPFAM" id="SSF48452">
    <property type="entry name" value="TPR-like"/>
    <property type="match status" value="1"/>
</dbReference>
<reference evidence="5 6" key="1">
    <citation type="submission" date="2024-02" db="EMBL/GenBank/DDBJ databases">
        <authorList>
            <person name="Chen Y."/>
            <person name="Shah S."/>
            <person name="Dougan E. K."/>
            <person name="Thang M."/>
            <person name="Chan C."/>
        </authorList>
    </citation>
    <scope>NUCLEOTIDE SEQUENCE [LARGE SCALE GENOMIC DNA]</scope>
</reference>
<feature type="repeat" description="TPR" evidence="3">
    <location>
        <begin position="440"/>
        <end position="473"/>
    </location>
</feature>
<dbReference type="Gene3D" id="1.25.40.10">
    <property type="entry name" value="Tetratricopeptide repeat domain"/>
    <property type="match status" value="2"/>
</dbReference>
<feature type="region of interest" description="Disordered" evidence="4">
    <location>
        <begin position="1"/>
        <end position="67"/>
    </location>
</feature>
<feature type="compositionally biased region" description="Gly residues" evidence="4">
    <location>
        <begin position="47"/>
        <end position="58"/>
    </location>
</feature>
<keyword evidence="6" id="KW-1185">Reference proteome</keyword>
<evidence type="ECO:0000256" key="2">
    <source>
        <dbReference type="ARBA" id="ARBA00022803"/>
    </source>
</evidence>
<proteinExistence type="predicted"/>
<name>A0ABP0LDR3_9DINO</name>
<gene>
    <name evidence="5" type="ORF">SCF082_LOCUS21731</name>
</gene>
<dbReference type="Proteomes" id="UP001642464">
    <property type="component" value="Unassembled WGS sequence"/>
</dbReference>
<dbReference type="InterPro" id="IPR019734">
    <property type="entry name" value="TPR_rpt"/>
</dbReference>
<evidence type="ECO:0000313" key="6">
    <source>
        <dbReference type="Proteomes" id="UP001642464"/>
    </source>
</evidence>
<sequence>MRGAARQPLSACGAHRGTEQTKIAELPREHAQQTPRAMKRFSQRLFGKGGQRASGGGSSANKSDAQLQSESKRIVRFQGIALVFLSKVRDDVHSGRAASNVELVVAEEDLSDAVKAGATIRREGANPDGSFFGEVAYVDGAVEFQDAQVRPKARADWTTEDVAEQHVLPATMRQRAFMLDKIPQAFVGPLFKGVFVSQARQCRFGDLVAALEHHFRGQDPAKVFVWLDVFSANQPLLTNPDEELTDDVVAQRDSLLTSGLHEAIQRFDERLIFFDKWDDPAPLRRSWCVWEILGALSGEHRDLRPVFAPGQDDAFLEVLLDDPDKVTQAVADIDTRKATCFKAGDKAMITRAIKRTLTQGFVTLNAVILASLRDWLAEITHAAVDKSRATNGRSTNHARVCAQAGYFLTDQGALEQALRYYEEALEIGRETLGDRHPNVATRLNNIAAVYRAQGKYVEALRYFEEALEIRREKLGDRHPSVATTLNNIALVYEAQGKYDEALRYYEEALEIGRETLGDRHPNVATRLNNIALVYRAQGKYDEALRYYEEALEIGRETLGDRHPDVATTLNNIGQVYYSQGKYDAALRYYEEDLEIGRETLGDRHPDVAATLNNIGWVHRAREEWSAALAFFEEAFAILLERLGADHPDTKDIMISVEKCREHL</sequence>
<organism evidence="5 6">
    <name type="scientific">Durusdinium trenchii</name>
    <dbReference type="NCBI Taxonomy" id="1381693"/>
    <lineage>
        <taxon>Eukaryota</taxon>
        <taxon>Sar</taxon>
        <taxon>Alveolata</taxon>
        <taxon>Dinophyceae</taxon>
        <taxon>Suessiales</taxon>
        <taxon>Symbiodiniaceae</taxon>
        <taxon>Durusdinium</taxon>
    </lineage>
</organism>
<evidence type="ECO:0000256" key="4">
    <source>
        <dbReference type="SAM" id="MobiDB-lite"/>
    </source>
</evidence>
<dbReference type="PANTHER" id="PTHR45641:SF1">
    <property type="entry name" value="AAA+ ATPASE DOMAIN-CONTAINING PROTEIN"/>
    <property type="match status" value="1"/>
</dbReference>
<feature type="non-terminal residue" evidence="5">
    <location>
        <position position="1"/>
    </location>
</feature>
<feature type="repeat" description="TPR" evidence="3">
    <location>
        <begin position="566"/>
        <end position="599"/>
    </location>
</feature>
<evidence type="ECO:0000313" key="5">
    <source>
        <dbReference type="EMBL" id="CAK9036427.1"/>
    </source>
</evidence>
<feature type="repeat" description="TPR" evidence="3">
    <location>
        <begin position="482"/>
        <end position="515"/>
    </location>
</feature>
<dbReference type="PRINTS" id="PR00381">
    <property type="entry name" value="KINESINLIGHT"/>
</dbReference>
<dbReference type="EMBL" id="CAXAMM010015484">
    <property type="protein sequence ID" value="CAK9036427.1"/>
    <property type="molecule type" value="Genomic_DNA"/>
</dbReference>
<dbReference type="PROSITE" id="PS50005">
    <property type="entry name" value="TPR"/>
    <property type="match status" value="5"/>
</dbReference>
<feature type="repeat" description="TPR" evidence="3">
    <location>
        <begin position="398"/>
        <end position="431"/>
    </location>
</feature>
<dbReference type="SMART" id="SM00028">
    <property type="entry name" value="TPR"/>
    <property type="match status" value="6"/>
</dbReference>
<keyword evidence="1" id="KW-0677">Repeat</keyword>
<comment type="caution">
    <text evidence="5">The sequence shown here is derived from an EMBL/GenBank/DDBJ whole genome shotgun (WGS) entry which is preliminary data.</text>
</comment>
<protein>
    <submittedName>
        <fullName evidence="5">Kinesin light chain (KLC)</fullName>
    </submittedName>
</protein>
<dbReference type="PANTHER" id="PTHR45641">
    <property type="entry name" value="TETRATRICOPEPTIDE REPEAT PROTEIN (AFU_ORTHOLOGUE AFUA_6G03870)"/>
    <property type="match status" value="1"/>
</dbReference>
<dbReference type="Pfam" id="PF13424">
    <property type="entry name" value="TPR_12"/>
    <property type="match status" value="3"/>
</dbReference>
<evidence type="ECO:0000256" key="3">
    <source>
        <dbReference type="PROSITE-ProRule" id="PRU00339"/>
    </source>
</evidence>
<feature type="repeat" description="TPR" evidence="3">
    <location>
        <begin position="524"/>
        <end position="557"/>
    </location>
</feature>